<dbReference type="GO" id="GO:0004665">
    <property type="term" value="F:prephenate dehydrogenase (NADP+) activity"/>
    <property type="evidence" value="ECO:0007669"/>
    <property type="project" value="InterPro"/>
</dbReference>
<dbReference type="InterPro" id="IPR045865">
    <property type="entry name" value="ACT-like_dom_sf"/>
</dbReference>
<evidence type="ECO:0000259" key="11">
    <source>
        <dbReference type="PROSITE" id="PS51671"/>
    </source>
</evidence>
<evidence type="ECO:0000313" key="13">
    <source>
        <dbReference type="Proteomes" id="UP000244016"/>
    </source>
</evidence>
<feature type="domain" description="ACT" evidence="11">
    <location>
        <begin position="314"/>
        <end position="384"/>
    </location>
</feature>
<keyword evidence="6" id="KW-0560">Oxidoreductase</keyword>
<evidence type="ECO:0000256" key="8">
    <source>
        <dbReference type="ARBA" id="ARBA00023141"/>
    </source>
</evidence>
<dbReference type="PANTHER" id="PTHR21363">
    <property type="entry name" value="PREPHENATE DEHYDROGENASE"/>
    <property type="match status" value="1"/>
</dbReference>
<dbReference type="SUPFAM" id="SSF51735">
    <property type="entry name" value="NAD(P)-binding Rossmann-fold domains"/>
    <property type="match status" value="1"/>
</dbReference>
<dbReference type="Gene3D" id="1.10.3660.10">
    <property type="entry name" value="6-phosphogluconate dehydrogenase C-terminal like domain"/>
    <property type="match status" value="1"/>
</dbReference>
<comment type="caution">
    <text evidence="12">The sequence shown here is derived from an EMBL/GenBank/DDBJ whole genome shotgun (WGS) entry which is preliminary data.</text>
</comment>
<evidence type="ECO:0000256" key="2">
    <source>
        <dbReference type="ARBA" id="ARBA00007964"/>
    </source>
</evidence>
<dbReference type="GO" id="GO:0008977">
    <property type="term" value="F:prephenate dehydrogenase (NAD+) activity"/>
    <property type="evidence" value="ECO:0007669"/>
    <property type="project" value="UniProtKB-EC"/>
</dbReference>
<comment type="catalytic activity">
    <reaction evidence="9">
        <text>prephenate + NAD(+) = 3-(4-hydroxyphenyl)pyruvate + CO2 + NADH</text>
        <dbReference type="Rhea" id="RHEA:13869"/>
        <dbReference type="ChEBI" id="CHEBI:16526"/>
        <dbReference type="ChEBI" id="CHEBI:29934"/>
        <dbReference type="ChEBI" id="CHEBI:36242"/>
        <dbReference type="ChEBI" id="CHEBI:57540"/>
        <dbReference type="ChEBI" id="CHEBI:57945"/>
        <dbReference type="EC" id="1.3.1.12"/>
    </reaction>
</comment>
<keyword evidence="8" id="KW-0057">Aromatic amino acid biosynthesis</keyword>
<evidence type="ECO:0000256" key="7">
    <source>
        <dbReference type="ARBA" id="ARBA00023027"/>
    </source>
</evidence>
<dbReference type="InterPro" id="IPR046826">
    <property type="entry name" value="PDH_N"/>
</dbReference>
<dbReference type="AlphaFoldDB" id="A0A2T5G732"/>
<dbReference type="InterPro" id="IPR046825">
    <property type="entry name" value="PDH_C"/>
</dbReference>
<dbReference type="Gene3D" id="3.30.70.260">
    <property type="match status" value="1"/>
</dbReference>
<protein>
    <recommendedName>
        <fullName evidence="4">Prephenate dehydrogenase</fullName>
        <ecNumber evidence="3">1.3.1.12</ecNumber>
    </recommendedName>
</protein>
<dbReference type="EC" id="1.3.1.12" evidence="3"/>
<comment type="similarity">
    <text evidence="2">Belongs to the prephenate/arogenate dehydrogenase family.</text>
</comment>
<keyword evidence="7" id="KW-0520">NAD</keyword>
<comment type="pathway">
    <text evidence="1">Amino-acid biosynthesis; L-tyrosine biosynthesis; (4-hydroxyphenyl)pyruvate from prephenate (NAD(+) route): step 1/1.</text>
</comment>
<dbReference type="InterPro" id="IPR002912">
    <property type="entry name" value="ACT_dom"/>
</dbReference>
<reference evidence="12 13" key="1">
    <citation type="submission" date="2017-08" db="EMBL/GenBank/DDBJ databases">
        <title>Burning lignite coal seam in the remote Altai Mountains harbors a hydrogen-driven thermophilic microbial community.</title>
        <authorList>
            <person name="Kadnikov V.V."/>
            <person name="Mardanov A.V."/>
            <person name="Ivasenko D."/>
            <person name="Beletsky A.V."/>
            <person name="Karnachuk O.V."/>
            <person name="Ravin N.V."/>
        </authorList>
    </citation>
    <scope>NUCLEOTIDE SEQUENCE [LARGE SCALE GENOMIC DNA]</scope>
    <source>
        <strain evidence="12">AL31</strain>
    </source>
</reference>
<evidence type="ECO:0000256" key="9">
    <source>
        <dbReference type="ARBA" id="ARBA00049260"/>
    </source>
</evidence>
<accession>A0A2T5G732</accession>
<dbReference type="UniPathway" id="UPA00122">
    <property type="reaction ID" value="UER00961"/>
</dbReference>
<proteinExistence type="inferred from homology"/>
<dbReference type="InterPro" id="IPR036291">
    <property type="entry name" value="NAD(P)-bd_dom_sf"/>
</dbReference>
<dbReference type="CDD" id="cd04909">
    <property type="entry name" value="ACT_PDH-BS"/>
    <property type="match status" value="1"/>
</dbReference>
<evidence type="ECO:0000256" key="6">
    <source>
        <dbReference type="ARBA" id="ARBA00023002"/>
    </source>
</evidence>
<keyword evidence="8" id="KW-0028">Amino-acid biosynthesis</keyword>
<evidence type="ECO:0000256" key="4">
    <source>
        <dbReference type="ARBA" id="ARBA00016891"/>
    </source>
</evidence>
<feature type="domain" description="Prephenate/arogenate dehydrogenase" evidence="10">
    <location>
        <begin position="3"/>
        <end position="294"/>
    </location>
</feature>
<dbReference type="Pfam" id="PF20463">
    <property type="entry name" value="PDH_C"/>
    <property type="match status" value="1"/>
</dbReference>
<dbReference type="GO" id="GO:0006571">
    <property type="term" value="P:tyrosine biosynthetic process"/>
    <property type="evidence" value="ECO:0007669"/>
    <property type="project" value="UniProtKB-UniPathway"/>
</dbReference>
<dbReference type="EMBL" id="PEBW01000003">
    <property type="protein sequence ID" value="PTQ51996.1"/>
    <property type="molecule type" value="Genomic_DNA"/>
</dbReference>
<evidence type="ECO:0000256" key="5">
    <source>
        <dbReference type="ARBA" id="ARBA00022498"/>
    </source>
</evidence>
<dbReference type="SUPFAM" id="SSF55021">
    <property type="entry name" value="ACT-like"/>
    <property type="match status" value="1"/>
</dbReference>
<dbReference type="PROSITE" id="PS51176">
    <property type="entry name" value="PDH_ADH"/>
    <property type="match status" value="1"/>
</dbReference>
<dbReference type="Gene3D" id="3.40.50.720">
    <property type="entry name" value="NAD(P)-binding Rossmann-like Domain"/>
    <property type="match status" value="1"/>
</dbReference>
<dbReference type="Pfam" id="PF02153">
    <property type="entry name" value="PDH_N"/>
    <property type="match status" value="1"/>
</dbReference>
<dbReference type="InterPro" id="IPR003099">
    <property type="entry name" value="Prephen_DH"/>
</dbReference>
<name>A0A2T5G732_9BACL</name>
<dbReference type="GO" id="GO:0070403">
    <property type="term" value="F:NAD+ binding"/>
    <property type="evidence" value="ECO:0007669"/>
    <property type="project" value="InterPro"/>
</dbReference>
<dbReference type="Proteomes" id="UP000244016">
    <property type="component" value="Unassembled WGS sequence"/>
</dbReference>
<sequence>MEIRVLIVGLGLIGGSLAAALTRGGWEVGGTDAVPGRIRRARELGFISREEPDFLRAASAYDVIVLATPVRTIRALLESLRTARLRPGAVITDVGSTKAGIVRLAEEVFRDRGVYFVGGHPMAGSHKAGLEAAHADLFENAYYVLCPAAGTPEGALALVREVLAPTRAKIVTMDPDVHDRVVGLVSHLPHVVAALLVHMVLERRSESDWYYFLAAGGFKDLTRIAEGDPAMWRDILLENREVVGAYLEEIARRAETLARLLRSVDVSGEAEDPDRDLEGTADVDEFLYRFFSEASRYRRALPEKRRGAIHPLFELYARIADRPGEIGRLTTLLGEQGINLTNLEILELREDVWGILRLAFRNETDLLRAHEVLREAGYDVEFPR</sequence>
<dbReference type="InterPro" id="IPR050812">
    <property type="entry name" value="Preph/Arog_dehydrog"/>
</dbReference>
<evidence type="ECO:0000256" key="1">
    <source>
        <dbReference type="ARBA" id="ARBA00005067"/>
    </source>
</evidence>
<dbReference type="FunFam" id="3.40.50.720:FF:000208">
    <property type="entry name" value="Prephenate dehydrogenase"/>
    <property type="match status" value="1"/>
</dbReference>
<evidence type="ECO:0000313" key="12">
    <source>
        <dbReference type="EMBL" id="PTQ51996.1"/>
    </source>
</evidence>
<dbReference type="InterPro" id="IPR008927">
    <property type="entry name" value="6-PGluconate_DH-like_C_sf"/>
</dbReference>
<gene>
    <name evidence="12" type="ORF">BLITH_0963</name>
</gene>
<evidence type="ECO:0000256" key="3">
    <source>
        <dbReference type="ARBA" id="ARBA00012068"/>
    </source>
</evidence>
<dbReference type="PROSITE" id="PS51671">
    <property type="entry name" value="ACT"/>
    <property type="match status" value="1"/>
</dbReference>
<keyword evidence="5" id="KW-0827">Tyrosine biosynthesis</keyword>
<dbReference type="SUPFAM" id="SSF48179">
    <property type="entry name" value="6-phosphogluconate dehydrogenase C-terminal domain-like"/>
    <property type="match status" value="1"/>
</dbReference>
<organism evidence="12 13">
    <name type="scientific">Brockia lithotrophica</name>
    <dbReference type="NCBI Taxonomy" id="933949"/>
    <lineage>
        <taxon>Bacteria</taxon>
        <taxon>Bacillati</taxon>
        <taxon>Bacillota</taxon>
        <taxon>Bacilli</taxon>
        <taxon>Bacillales</taxon>
        <taxon>Bacillales Family X. Incertae Sedis</taxon>
        <taxon>Brockia</taxon>
    </lineage>
</organism>
<evidence type="ECO:0000259" key="10">
    <source>
        <dbReference type="PROSITE" id="PS51176"/>
    </source>
</evidence>
<dbReference type="PANTHER" id="PTHR21363:SF0">
    <property type="entry name" value="PREPHENATE DEHYDROGENASE [NADP(+)]"/>
    <property type="match status" value="1"/>
</dbReference>